<proteinExistence type="predicted"/>
<keyword evidence="2" id="KW-0812">Transmembrane</keyword>
<name>A0A1G2MHN1_9BACT</name>
<evidence type="ECO:0000313" key="4">
    <source>
        <dbReference type="Proteomes" id="UP000176493"/>
    </source>
</evidence>
<sequence length="117" mass="12272">MLALISKLQRKPERVRKKIAFAAALSITGVIVFIWLTSFSASVGEPPVAAAKNEDESGPLQTFAGNVSTFFSDALEIMQAALSAFSNSPQDAVNGTKEPQADSAWGAKEGNAEDGAN</sequence>
<feature type="region of interest" description="Disordered" evidence="1">
    <location>
        <begin position="88"/>
        <end position="117"/>
    </location>
</feature>
<dbReference type="Proteomes" id="UP000176493">
    <property type="component" value="Unassembled WGS sequence"/>
</dbReference>
<evidence type="ECO:0000256" key="1">
    <source>
        <dbReference type="SAM" id="MobiDB-lite"/>
    </source>
</evidence>
<dbReference type="EMBL" id="MHRJ01000008">
    <property type="protein sequence ID" value="OHA23378.1"/>
    <property type="molecule type" value="Genomic_DNA"/>
</dbReference>
<gene>
    <name evidence="3" type="ORF">A2W52_03095</name>
</gene>
<accession>A0A1G2MHN1</accession>
<reference evidence="3 4" key="1">
    <citation type="journal article" date="2016" name="Nat. Commun.">
        <title>Thousands of microbial genomes shed light on interconnected biogeochemical processes in an aquifer system.</title>
        <authorList>
            <person name="Anantharaman K."/>
            <person name="Brown C.T."/>
            <person name="Hug L.A."/>
            <person name="Sharon I."/>
            <person name="Castelle C.J."/>
            <person name="Probst A.J."/>
            <person name="Thomas B.C."/>
            <person name="Singh A."/>
            <person name="Wilkins M.J."/>
            <person name="Karaoz U."/>
            <person name="Brodie E.L."/>
            <person name="Williams K.H."/>
            <person name="Hubbard S.S."/>
            <person name="Banfield J.F."/>
        </authorList>
    </citation>
    <scope>NUCLEOTIDE SEQUENCE [LARGE SCALE GENOMIC DNA]</scope>
</reference>
<organism evidence="3 4">
    <name type="scientific">Candidatus Taylorbacteria bacterium RIFCSPHIGHO2_02_49_25</name>
    <dbReference type="NCBI Taxonomy" id="1802305"/>
    <lineage>
        <taxon>Bacteria</taxon>
        <taxon>Candidatus Tayloriibacteriota</taxon>
    </lineage>
</organism>
<comment type="caution">
    <text evidence="3">The sequence shown here is derived from an EMBL/GenBank/DDBJ whole genome shotgun (WGS) entry which is preliminary data.</text>
</comment>
<feature type="transmembrane region" description="Helical" evidence="2">
    <location>
        <begin position="20"/>
        <end position="38"/>
    </location>
</feature>
<keyword evidence="2" id="KW-0472">Membrane</keyword>
<evidence type="ECO:0000313" key="3">
    <source>
        <dbReference type="EMBL" id="OHA23378.1"/>
    </source>
</evidence>
<protein>
    <submittedName>
        <fullName evidence="3">Uncharacterized protein</fullName>
    </submittedName>
</protein>
<dbReference type="AlphaFoldDB" id="A0A1G2MHN1"/>
<evidence type="ECO:0000256" key="2">
    <source>
        <dbReference type="SAM" id="Phobius"/>
    </source>
</evidence>
<keyword evidence="2" id="KW-1133">Transmembrane helix</keyword>